<dbReference type="SUPFAM" id="SSF56672">
    <property type="entry name" value="DNA/RNA polymerases"/>
    <property type="match status" value="1"/>
</dbReference>
<dbReference type="PANTHER" id="PTHR11439">
    <property type="entry name" value="GAG-POL-RELATED RETROTRANSPOSON"/>
    <property type="match status" value="1"/>
</dbReference>
<dbReference type="KEGG" id="nta:107762813"/>
<dbReference type="AlphaFoldDB" id="A0A1S3X9T3"/>
<protein>
    <submittedName>
        <fullName evidence="2">Uncharacterized mitochondrial protein AtMg00810-like</fullName>
    </submittedName>
</protein>
<dbReference type="OrthoDB" id="414945at2759"/>
<evidence type="ECO:0000259" key="1">
    <source>
        <dbReference type="Pfam" id="PF07727"/>
    </source>
</evidence>
<name>A0A1S3X9T3_TOBAC</name>
<feature type="domain" description="Reverse transcriptase Ty1/copia-type" evidence="1">
    <location>
        <begin position="2"/>
        <end position="161"/>
    </location>
</feature>
<dbReference type="PANTHER" id="PTHR11439:SF470">
    <property type="entry name" value="CYSTEINE-RICH RLK (RECEPTOR-LIKE PROTEIN KINASE) 8"/>
    <property type="match status" value="1"/>
</dbReference>
<evidence type="ECO:0000313" key="2">
    <source>
        <dbReference type="RefSeq" id="XP_016436695.1"/>
    </source>
</evidence>
<dbReference type="STRING" id="4097.A0A1S3X9T3"/>
<sequence>MFQLDINNAFLHGDLDEEVYMKLPPGLSAGSVASYGQYSNFICHIQKSFYGLRQASRHWYAKLSHALCSRGYFHYLNDYSLFIRRSGGSIVLLVVYVDDIILTSDDLEEISALKLFLDNQFKIKDLGVLNSFLDIDVAYLPSGLLLHQSKFIRDLLHENNCELLSHVTCPLDLNSKLKVAMGDPLPSPDTYRSLVGKLNFLTHTRKAAMHLLRYLKGTSDVRMFYGNSPSLSLSAFCDSDCDACPDTRRSATEFCILLGIHISWKAKKQPVVSLSSAEAKYRAISKVVAELTWVVQILSDFDVDVSSVVLVFCDNQAAIHIAKNLIFHERTKHIELDCHFVRNKLSNGLISLNHVPTTS</sequence>
<dbReference type="CDD" id="cd09272">
    <property type="entry name" value="RNase_HI_RT_Ty1"/>
    <property type="match status" value="1"/>
</dbReference>
<dbReference type="Pfam" id="PF07727">
    <property type="entry name" value="RVT_2"/>
    <property type="match status" value="1"/>
</dbReference>
<gene>
    <name evidence="2" type="primary">LOC107762813</name>
</gene>
<reference evidence="2" key="1">
    <citation type="submission" date="2025-08" db="UniProtKB">
        <authorList>
            <consortium name="RefSeq"/>
        </authorList>
    </citation>
    <scope>IDENTIFICATION</scope>
</reference>
<accession>A0A1S3X9T3</accession>
<dbReference type="InterPro" id="IPR013103">
    <property type="entry name" value="RVT_2"/>
</dbReference>
<dbReference type="PaxDb" id="4097-A0A1S3X9T3"/>
<organism evidence="2">
    <name type="scientific">Nicotiana tabacum</name>
    <name type="common">Common tobacco</name>
    <dbReference type="NCBI Taxonomy" id="4097"/>
    <lineage>
        <taxon>Eukaryota</taxon>
        <taxon>Viridiplantae</taxon>
        <taxon>Streptophyta</taxon>
        <taxon>Embryophyta</taxon>
        <taxon>Tracheophyta</taxon>
        <taxon>Spermatophyta</taxon>
        <taxon>Magnoliopsida</taxon>
        <taxon>eudicotyledons</taxon>
        <taxon>Gunneridae</taxon>
        <taxon>Pentapetalae</taxon>
        <taxon>asterids</taxon>
        <taxon>lamiids</taxon>
        <taxon>Solanales</taxon>
        <taxon>Solanaceae</taxon>
        <taxon>Nicotianoideae</taxon>
        <taxon>Nicotianeae</taxon>
        <taxon>Nicotiana</taxon>
    </lineage>
</organism>
<proteinExistence type="predicted"/>
<dbReference type="RefSeq" id="XP_016436695.1">
    <property type="nucleotide sequence ID" value="XM_016581209.1"/>
</dbReference>
<dbReference type="InterPro" id="IPR043502">
    <property type="entry name" value="DNA/RNA_pol_sf"/>
</dbReference>